<dbReference type="Proteomes" id="UP000782610">
    <property type="component" value="Unassembled WGS sequence"/>
</dbReference>
<evidence type="ECO:0000313" key="4">
    <source>
        <dbReference type="Proteomes" id="UP000782610"/>
    </source>
</evidence>
<dbReference type="InterPro" id="IPR003032">
    <property type="entry name" value="Ryanodine_rcpt"/>
</dbReference>
<comment type="caution">
    <text evidence="3">The sequence shown here is derived from an EMBL/GenBank/DDBJ whole genome shotgun (WGS) entry which is preliminary data.</text>
</comment>
<gene>
    <name evidence="3" type="ORF">HY834_16025</name>
</gene>
<dbReference type="EMBL" id="JACRAF010000049">
    <property type="protein sequence ID" value="MBI4923250.1"/>
    <property type="molecule type" value="Genomic_DNA"/>
</dbReference>
<name>A0A933L569_9HYPH</name>
<dbReference type="Pfam" id="PF02026">
    <property type="entry name" value="RyR"/>
    <property type="match status" value="1"/>
</dbReference>
<dbReference type="AlphaFoldDB" id="A0A933L569"/>
<keyword evidence="1" id="KW-0812">Transmembrane</keyword>
<reference evidence="3" key="1">
    <citation type="submission" date="2020-07" db="EMBL/GenBank/DDBJ databases">
        <title>Huge and variable diversity of episymbiotic CPR bacteria and DPANN archaea in groundwater ecosystems.</title>
        <authorList>
            <person name="He C.Y."/>
            <person name="Keren R."/>
            <person name="Whittaker M."/>
            <person name="Farag I.F."/>
            <person name="Doudna J."/>
            <person name="Cate J.H.D."/>
            <person name="Banfield J.F."/>
        </authorList>
    </citation>
    <scope>NUCLEOTIDE SEQUENCE</scope>
    <source>
        <strain evidence="3">NC_groundwater_1586_Pr3_B-0.1um_66_15</strain>
    </source>
</reference>
<evidence type="ECO:0000313" key="3">
    <source>
        <dbReference type="EMBL" id="MBI4923250.1"/>
    </source>
</evidence>
<proteinExistence type="predicted"/>
<feature type="transmembrane region" description="Helical" evidence="1">
    <location>
        <begin position="7"/>
        <end position="29"/>
    </location>
</feature>
<organism evidence="3 4">
    <name type="scientific">Devosia nanyangense</name>
    <dbReference type="NCBI Taxonomy" id="1228055"/>
    <lineage>
        <taxon>Bacteria</taxon>
        <taxon>Pseudomonadati</taxon>
        <taxon>Pseudomonadota</taxon>
        <taxon>Alphaproteobacteria</taxon>
        <taxon>Hyphomicrobiales</taxon>
        <taxon>Devosiaceae</taxon>
        <taxon>Devosia</taxon>
    </lineage>
</organism>
<dbReference type="Gene3D" id="6.20.350.10">
    <property type="match status" value="1"/>
</dbReference>
<dbReference type="PROSITE" id="PS51257">
    <property type="entry name" value="PROKAR_LIPOPROTEIN"/>
    <property type="match status" value="1"/>
</dbReference>
<keyword evidence="1" id="KW-1133">Transmembrane helix</keyword>
<keyword evidence="1" id="KW-0472">Membrane</keyword>
<feature type="domain" description="Ryanodine receptor Ryr" evidence="2">
    <location>
        <begin position="492"/>
        <end position="548"/>
    </location>
</feature>
<evidence type="ECO:0000256" key="1">
    <source>
        <dbReference type="SAM" id="Phobius"/>
    </source>
</evidence>
<evidence type="ECO:0000259" key="2">
    <source>
        <dbReference type="Pfam" id="PF02026"/>
    </source>
</evidence>
<accession>A0A933L569</accession>
<protein>
    <recommendedName>
        <fullName evidence="2">Ryanodine receptor Ryr domain-containing protein</fullName>
    </recommendedName>
</protein>
<sequence length="679" mass="72292">MNPRRLALYLALLVVLGLIGFGLALWGLFGCAPPPLPGDELWTWRRNLGEALGLLVRLGSQSCFTADPGGALALWLGSRTVAILAAILALIVLWESVGRELRLAWFRARGGHLVLAGTADDLAGLARQHGRFAGTVFLAPDRGAAVDIARHRPFAEIAMIDAKRLPLQLARFGANKATLLAATTPSDLANVALAEAGLATPGSGELLVRLEQHSVRSFSSHRLRIRAADRGRPLAIVSLTQLQTRRGLAAAMAGRYTLDGAPRVHIALCGSGRGLEAASFEIARQGFGLDTEKPLLSILRTGAGDFAPGAVHRLESSGVAEIEMADVLAASADGLDRAIAAAVEDHPPLRAVHCMGETAGEAEALAQRWEEVLLALGQPVPPIVAYAAEDRPLGSTGMIRVATAHDLAEAREAARLMDQRARAVHQLFLDAQRLARGDKFGSAPAEVDWERLPESFQNDNRNVADQMDFKLATIFMLARPGAGSVAPTPDDAEQLAELAHARWWAAKALSGWRFGPVRDDKKMLHPDMLPYDQLSEPVRQKDRDEVASLAAMAGLAGEALLRERRIGLPRPLGTAALTRFVDDLRATPKPFVPVAVLSLDDAAMVRLAQALIGAGIAIEAVLGRSTGDLRGDPGVAPELASVLRRAWRIHVAGDDDARPALAERATACANENGAIDALV</sequence>